<evidence type="ECO:0000313" key="2">
    <source>
        <dbReference type="Proteomes" id="UP000430120"/>
    </source>
</evidence>
<evidence type="ECO:0000313" key="1">
    <source>
        <dbReference type="EMBL" id="KAB0584781.1"/>
    </source>
</evidence>
<dbReference type="Proteomes" id="UP000430120">
    <property type="component" value="Unassembled WGS sequence"/>
</dbReference>
<sequence>MPILRFEGYSDDTFGEVAHFKDDYDNCASGKPIEYLVLGPAIDGQPQLGVVVTGQHCPGNSGSWLIGVANYDPDAEDRDFPRWPMHIEAQDYRNGFQPALVIDAPEGVTLKCLQRGGDDD</sequence>
<dbReference type="AlphaFoldDB" id="A0A643FGF7"/>
<keyword evidence="2" id="KW-1185">Reference proteome</keyword>
<reference evidence="1 2" key="1">
    <citation type="submission" date="2019-09" db="EMBL/GenBank/DDBJ databases">
        <title>Draft genome sequences of 48 bacterial type strains from the CCUG.</title>
        <authorList>
            <person name="Tunovic T."/>
            <person name="Pineiro-Iglesias B."/>
            <person name="Unosson C."/>
            <person name="Inganas E."/>
            <person name="Ohlen M."/>
            <person name="Cardew S."/>
            <person name="Jensie-Markopoulos S."/>
            <person name="Salva-Serra F."/>
            <person name="Jaen-Luchoro D."/>
            <person name="Karlsson R."/>
            <person name="Svensson-Stadler L."/>
            <person name="Chun J."/>
            <person name="Moore E."/>
        </authorList>
    </citation>
    <scope>NUCLEOTIDE SEQUENCE [LARGE SCALE GENOMIC DNA]</scope>
    <source>
        <strain evidence="1 2">CCUG 30977</strain>
    </source>
</reference>
<accession>A0A643FGF7</accession>
<dbReference type="OrthoDB" id="7065769at2"/>
<name>A0A643FGF7_IDEDE</name>
<gene>
    <name evidence="1" type="ORF">F7Q92_02855</name>
</gene>
<proteinExistence type="predicted"/>
<dbReference type="EMBL" id="VZPB01000004">
    <property type="protein sequence ID" value="KAB0584781.1"/>
    <property type="molecule type" value="Genomic_DNA"/>
</dbReference>
<comment type="caution">
    <text evidence="1">The sequence shown here is derived from an EMBL/GenBank/DDBJ whole genome shotgun (WGS) entry which is preliminary data.</text>
</comment>
<dbReference type="RefSeq" id="WP_105812201.1">
    <property type="nucleotide sequence ID" value="NZ_CP088082.1"/>
</dbReference>
<protein>
    <submittedName>
        <fullName evidence="1">Uncharacterized protein</fullName>
    </submittedName>
</protein>
<organism evidence="1 2">
    <name type="scientific">Ideonella dechloratans</name>
    <dbReference type="NCBI Taxonomy" id="36863"/>
    <lineage>
        <taxon>Bacteria</taxon>
        <taxon>Pseudomonadati</taxon>
        <taxon>Pseudomonadota</taxon>
        <taxon>Betaproteobacteria</taxon>
        <taxon>Burkholderiales</taxon>
        <taxon>Sphaerotilaceae</taxon>
        <taxon>Ideonella</taxon>
    </lineage>
</organism>